<dbReference type="InterPro" id="IPR001199">
    <property type="entry name" value="Cyt_B5-like_heme/steroid-bd"/>
</dbReference>
<comment type="caution">
    <text evidence="11">The sequence shown here is derived from an EMBL/GenBank/DDBJ whole genome shotgun (WGS) entry which is preliminary data.</text>
</comment>
<evidence type="ECO:0000259" key="10">
    <source>
        <dbReference type="PROSITE" id="PS50255"/>
    </source>
</evidence>
<name>A0AAV2YRM9_9STRA</name>
<feature type="domain" description="Cytochrome b5 heme-binding" evidence="10">
    <location>
        <begin position="530"/>
        <end position="607"/>
    </location>
</feature>
<dbReference type="Pfam" id="PF00487">
    <property type="entry name" value="FA_desaturase"/>
    <property type="match status" value="2"/>
</dbReference>
<keyword evidence="6" id="KW-0408">Iron</keyword>
<dbReference type="SUPFAM" id="SSF55856">
    <property type="entry name" value="Cytochrome b5-like heme/steroid binding domain"/>
    <property type="match status" value="1"/>
</dbReference>
<dbReference type="Pfam" id="PF06423">
    <property type="entry name" value="GWT1"/>
    <property type="match status" value="1"/>
</dbReference>
<dbReference type="GO" id="GO:0006506">
    <property type="term" value="P:GPI anchor biosynthetic process"/>
    <property type="evidence" value="ECO:0007669"/>
    <property type="project" value="InterPro"/>
</dbReference>
<evidence type="ECO:0000256" key="6">
    <source>
        <dbReference type="ARBA" id="ARBA00023004"/>
    </source>
</evidence>
<proteinExistence type="predicted"/>
<evidence type="ECO:0000256" key="3">
    <source>
        <dbReference type="ARBA" id="ARBA00022692"/>
    </source>
</evidence>
<evidence type="ECO:0000313" key="11">
    <source>
        <dbReference type="EMBL" id="DAZ95884.1"/>
    </source>
</evidence>
<keyword evidence="2" id="KW-0349">Heme</keyword>
<organism evidence="11 12">
    <name type="scientific">Lagenidium giganteum</name>
    <dbReference type="NCBI Taxonomy" id="4803"/>
    <lineage>
        <taxon>Eukaryota</taxon>
        <taxon>Sar</taxon>
        <taxon>Stramenopiles</taxon>
        <taxon>Oomycota</taxon>
        <taxon>Peronosporomycetes</taxon>
        <taxon>Pythiales</taxon>
        <taxon>Pythiaceae</taxon>
    </lineage>
</organism>
<evidence type="ECO:0000313" key="12">
    <source>
        <dbReference type="Proteomes" id="UP001146120"/>
    </source>
</evidence>
<evidence type="ECO:0000256" key="7">
    <source>
        <dbReference type="ARBA" id="ARBA00023136"/>
    </source>
</evidence>
<dbReference type="InterPro" id="IPR036400">
    <property type="entry name" value="Cyt_B5-like_heme/steroid_sf"/>
</dbReference>
<keyword evidence="12" id="KW-1185">Reference proteome</keyword>
<feature type="transmembrane region" description="Helical" evidence="9">
    <location>
        <begin position="316"/>
        <end position="341"/>
    </location>
</feature>
<accession>A0AAV2YRM9</accession>
<feature type="transmembrane region" description="Helical" evidence="9">
    <location>
        <begin position="388"/>
        <end position="406"/>
    </location>
</feature>
<sequence length="900" mass="100988">MADDDYKRAKEAFVADIKGTTASEVFLLFAIMPGSQWLYSEFMLMLEVTGIRPVGSGYLPLFWTILLEMVVTILPTMVAFTFAEHALPLLVVIYFSALVLNRLSWKHAPEHILKHCRKESMNQLLAKEVPFMACTRAQVIISTIFAILAVDFPVFPRRFAKTETFGFSVMDIGVGAFIMSSACVSAYARKARPTDPRLKKAQQDRKPASFGQRVYNFWRPILLVLVFGFLRFLTVKGVNYQEHVTEYGVHWNFYFTLGGVYLVYSFFELLGPWATSPQFAVAVGVVYQIYLTHYGGEDFVINAPRDTLFSQNREGILSLLGYTSLYILSVSAGQVAFSYLGTNGIKATRNLRWLAVNLLGLAIMSGVATFVTSELFSQSSRRMVNLPYIFWVMGQAMFMLFLYTLVHIVCMCPRAPLMYIGSSRNQLFIFLVSNLATGAINLSMKTIYASNATASAVLFVYMLAMCGLAAVLEKYQIRIKLRGIPRPTQRFQGQQRSSSSMAPQQAEGLRERKTATKTPDSAVAAAAATDGEFTWQEVAKHNTAESAWVIIRDVVYDVTEWADKHPGGNELILLHAGRECSDTFDSYHPFSNRAEKILGKYKIGKLVGPTEFPVYKPDSGFYRECCDRVNEYFKKNNLDPKSPFAGLWRMALVFAVAAVAYMGMNDLLPGNVLTQYVWGAIFGVCQALPLLHVMHDSSHAAYSNSPFWWVVVGRGAMDWFAGGNMVSWLNQHVVGHHIYTNVVGADPDLPVNMDGDVRRLVERQVLRPMYKYQHIYLPPLYGVSHVSTACDYPTGDEPKPAEKIVDEWAISQVKSSVDYSHGSFVTTFLSGALNYQVTHHLFPGVSQYHYPAIAPIIMDVCKKYNVKYTVLPSFTVALKAHFQHLKDMGRLGQPVHVHMG</sequence>
<feature type="compositionally biased region" description="Low complexity" evidence="8">
    <location>
        <begin position="489"/>
        <end position="500"/>
    </location>
</feature>
<feature type="transmembrane region" description="Helical" evidence="9">
    <location>
        <begin position="353"/>
        <end position="376"/>
    </location>
</feature>
<dbReference type="CDD" id="cd03506">
    <property type="entry name" value="Delta6-FADS-like"/>
    <property type="match status" value="1"/>
</dbReference>
<dbReference type="PROSITE" id="PS50255">
    <property type="entry name" value="CYTOCHROME_B5_2"/>
    <property type="match status" value="1"/>
</dbReference>
<evidence type="ECO:0000256" key="4">
    <source>
        <dbReference type="ARBA" id="ARBA00022723"/>
    </source>
</evidence>
<keyword evidence="5 9" id="KW-1133">Transmembrane helix</keyword>
<protein>
    <recommendedName>
        <fullName evidence="10">Cytochrome b5 heme-binding domain-containing protein</fullName>
    </recommendedName>
</protein>
<dbReference type="Proteomes" id="UP001146120">
    <property type="component" value="Unassembled WGS sequence"/>
</dbReference>
<feature type="transmembrane region" description="Helical" evidence="9">
    <location>
        <begin position="644"/>
        <end position="664"/>
    </location>
</feature>
<feature type="transmembrane region" description="Helical" evidence="9">
    <location>
        <begin position="278"/>
        <end position="296"/>
    </location>
</feature>
<evidence type="ECO:0000256" key="2">
    <source>
        <dbReference type="ARBA" id="ARBA00022617"/>
    </source>
</evidence>
<feature type="transmembrane region" description="Helical" evidence="9">
    <location>
        <begin position="124"/>
        <end position="150"/>
    </location>
</feature>
<dbReference type="Pfam" id="PF00173">
    <property type="entry name" value="Cyt-b5"/>
    <property type="match status" value="1"/>
</dbReference>
<dbReference type="GO" id="GO:0016020">
    <property type="term" value="C:membrane"/>
    <property type="evidence" value="ECO:0007669"/>
    <property type="project" value="UniProtKB-SubCell"/>
</dbReference>
<feature type="transmembrane region" description="Helical" evidence="9">
    <location>
        <begin position="253"/>
        <end position="271"/>
    </location>
</feature>
<comment type="subcellular location">
    <subcellularLocation>
        <location evidence="1">Membrane</location>
        <topology evidence="1">Multi-pass membrane protein</topology>
    </subcellularLocation>
</comment>
<feature type="transmembrane region" description="Helical" evidence="9">
    <location>
        <begin position="427"/>
        <end position="448"/>
    </location>
</feature>
<dbReference type="GO" id="GO:0032216">
    <property type="term" value="F:glucosaminyl-phosphatidylinositol O-acyltransferase activity"/>
    <property type="evidence" value="ECO:0007669"/>
    <property type="project" value="TreeGrafter"/>
</dbReference>
<evidence type="ECO:0000256" key="9">
    <source>
        <dbReference type="SAM" id="Phobius"/>
    </source>
</evidence>
<dbReference type="PANTHER" id="PTHR20661:SF0">
    <property type="entry name" value="PHOSPHATIDYLINOSITOL-GLYCAN BIOSYNTHESIS CLASS W PROTEIN"/>
    <property type="match status" value="1"/>
</dbReference>
<keyword evidence="3 9" id="KW-0812">Transmembrane</keyword>
<dbReference type="PRINTS" id="PR00363">
    <property type="entry name" value="CYTOCHROMEB5"/>
</dbReference>
<reference evidence="11" key="2">
    <citation type="journal article" date="2023" name="Microbiol Resour">
        <title>Decontamination and Annotation of the Draft Genome Sequence of the Oomycete Lagenidium giganteum ARSEF 373.</title>
        <authorList>
            <person name="Morgan W.R."/>
            <person name="Tartar A."/>
        </authorList>
    </citation>
    <scope>NUCLEOTIDE SEQUENCE</scope>
    <source>
        <strain evidence="11">ARSEF 373</strain>
    </source>
</reference>
<feature type="region of interest" description="Disordered" evidence="8">
    <location>
        <begin position="489"/>
        <end position="521"/>
    </location>
</feature>
<dbReference type="InterPro" id="IPR009447">
    <property type="entry name" value="PIGW/GWT1"/>
</dbReference>
<evidence type="ECO:0000256" key="8">
    <source>
        <dbReference type="SAM" id="MobiDB-lite"/>
    </source>
</evidence>
<feature type="transmembrane region" description="Helical" evidence="9">
    <location>
        <begin position="58"/>
        <end position="80"/>
    </location>
</feature>
<gene>
    <name evidence="11" type="ORF">N0F65_009086</name>
</gene>
<dbReference type="GO" id="GO:0005783">
    <property type="term" value="C:endoplasmic reticulum"/>
    <property type="evidence" value="ECO:0007669"/>
    <property type="project" value="TreeGrafter"/>
</dbReference>
<reference evidence="11" key="1">
    <citation type="submission" date="2022-11" db="EMBL/GenBank/DDBJ databases">
        <authorList>
            <person name="Morgan W.R."/>
            <person name="Tartar A."/>
        </authorList>
    </citation>
    <scope>NUCLEOTIDE SEQUENCE</scope>
    <source>
        <strain evidence="11">ARSEF 373</strain>
    </source>
</reference>
<evidence type="ECO:0000256" key="5">
    <source>
        <dbReference type="ARBA" id="ARBA00022989"/>
    </source>
</evidence>
<feature type="transmembrane region" description="Helical" evidence="9">
    <location>
        <begin position="454"/>
        <end position="472"/>
    </location>
</feature>
<dbReference type="InterPro" id="IPR005804">
    <property type="entry name" value="FA_desaturase_dom"/>
</dbReference>
<feature type="transmembrane region" description="Helical" evidence="9">
    <location>
        <begin position="676"/>
        <end position="694"/>
    </location>
</feature>
<dbReference type="SMART" id="SM01117">
    <property type="entry name" value="Cyt-b5"/>
    <property type="match status" value="1"/>
</dbReference>
<keyword evidence="7 9" id="KW-0472">Membrane</keyword>
<dbReference type="AlphaFoldDB" id="A0AAV2YRM9"/>
<dbReference type="PANTHER" id="PTHR20661">
    <property type="entry name" value="PHOSPHATIDYLINOSITOL-GLYCAN BIOSYNTHESIS CLASS W PROTEIN"/>
    <property type="match status" value="1"/>
</dbReference>
<keyword evidence="4" id="KW-0479">Metal-binding</keyword>
<dbReference type="EMBL" id="DAKRPA010000186">
    <property type="protein sequence ID" value="DAZ95884.1"/>
    <property type="molecule type" value="Genomic_DNA"/>
</dbReference>
<dbReference type="GO" id="GO:0072659">
    <property type="term" value="P:protein localization to plasma membrane"/>
    <property type="evidence" value="ECO:0007669"/>
    <property type="project" value="TreeGrafter"/>
</dbReference>
<dbReference type="FunFam" id="3.10.120.10:FF:000007">
    <property type="entry name" value="Sulfite oxidase, mitochondrial"/>
    <property type="match status" value="1"/>
</dbReference>
<feature type="transmembrane region" description="Helical" evidence="9">
    <location>
        <begin position="214"/>
        <end position="233"/>
    </location>
</feature>
<dbReference type="Gene3D" id="3.10.120.10">
    <property type="entry name" value="Cytochrome b5-like heme/steroid binding domain"/>
    <property type="match status" value="1"/>
</dbReference>
<feature type="transmembrane region" description="Helical" evidence="9">
    <location>
        <begin position="165"/>
        <end position="188"/>
    </location>
</feature>
<feature type="transmembrane region" description="Helical" evidence="9">
    <location>
        <begin position="86"/>
        <end position="103"/>
    </location>
</feature>
<dbReference type="GO" id="GO:0046872">
    <property type="term" value="F:metal ion binding"/>
    <property type="evidence" value="ECO:0007669"/>
    <property type="project" value="UniProtKB-KW"/>
</dbReference>
<evidence type="ECO:0000256" key="1">
    <source>
        <dbReference type="ARBA" id="ARBA00004141"/>
    </source>
</evidence>